<evidence type="ECO:0000313" key="1">
    <source>
        <dbReference type="EMBL" id="CAG7829696.1"/>
    </source>
</evidence>
<proteinExistence type="predicted"/>
<organism evidence="1 2">
    <name type="scientific">Allacma fusca</name>
    <dbReference type="NCBI Taxonomy" id="39272"/>
    <lineage>
        <taxon>Eukaryota</taxon>
        <taxon>Metazoa</taxon>
        <taxon>Ecdysozoa</taxon>
        <taxon>Arthropoda</taxon>
        <taxon>Hexapoda</taxon>
        <taxon>Collembola</taxon>
        <taxon>Symphypleona</taxon>
        <taxon>Sminthuridae</taxon>
        <taxon>Allacma</taxon>
    </lineage>
</organism>
<sequence>MSQAFFRSLSQENINNDFRSLWEDKVIPINDRASLLTINSCCPNFRSLNCFNIGCKMQYRLRTRSLGFYKDIVGTESSNITYQ</sequence>
<accession>A0A8J2Q197</accession>
<comment type="caution">
    <text evidence="1">The sequence shown here is derived from an EMBL/GenBank/DDBJ whole genome shotgun (WGS) entry which is preliminary data.</text>
</comment>
<evidence type="ECO:0000313" key="2">
    <source>
        <dbReference type="Proteomes" id="UP000708208"/>
    </source>
</evidence>
<keyword evidence="2" id="KW-1185">Reference proteome</keyword>
<dbReference type="EMBL" id="CAJVCH010552507">
    <property type="protein sequence ID" value="CAG7829696.1"/>
    <property type="molecule type" value="Genomic_DNA"/>
</dbReference>
<name>A0A8J2Q197_9HEXA</name>
<dbReference type="Proteomes" id="UP000708208">
    <property type="component" value="Unassembled WGS sequence"/>
</dbReference>
<reference evidence="1" key="1">
    <citation type="submission" date="2021-06" db="EMBL/GenBank/DDBJ databases">
        <authorList>
            <person name="Hodson N. C."/>
            <person name="Mongue J. A."/>
            <person name="Jaron S. K."/>
        </authorList>
    </citation>
    <scope>NUCLEOTIDE SEQUENCE</scope>
</reference>
<protein>
    <submittedName>
        <fullName evidence="1">Uncharacterized protein</fullName>
    </submittedName>
</protein>
<dbReference type="AlphaFoldDB" id="A0A8J2Q197"/>
<gene>
    <name evidence="1" type="ORF">AFUS01_LOCUS39543</name>
</gene>